<dbReference type="InterPro" id="IPR002401">
    <property type="entry name" value="Cyt_P450_E_grp-I"/>
</dbReference>
<evidence type="ECO:0000256" key="8">
    <source>
        <dbReference type="RuleBase" id="RU000461"/>
    </source>
</evidence>
<dbReference type="InterPro" id="IPR036396">
    <property type="entry name" value="Cyt_P450_sf"/>
</dbReference>
<dbReference type="Proteomes" id="UP001295740">
    <property type="component" value="Unassembled WGS sequence"/>
</dbReference>
<gene>
    <name evidence="9" type="ORF">KHLLAP_LOCUS4023</name>
</gene>
<dbReference type="PROSITE" id="PS00086">
    <property type="entry name" value="CYTOCHROME_P450"/>
    <property type="match status" value="1"/>
</dbReference>
<evidence type="ECO:0000256" key="1">
    <source>
        <dbReference type="ARBA" id="ARBA00010617"/>
    </source>
</evidence>
<sequence length="358" mass="40861">MLDIASQMVLKWARFGPTNPINVVQDFTRLTIDTIALCAMDTRFNSFYMNEVPPYVEAMVGLLRECQQRTYRPWWYTALWREANQKYEENKRHVHQIAADVIARRRANPSSDKKDLVDAMLNGSDPKTGKKLTDETIIDNMITFLIAGHETTSGLLSFLFALLVQNPEAYMKLQNEVDIVLGAEPITADKLKDLLYTKACLWETLRLQPPSGVWTVTCMESDPSVPVVLANKWEVRSGQTMIIVNPKLHRDPHVWGDDAEEFRPERMLGENFTKLPKNALKPFGNGQRACIGRAFAMQEATLASALLFQKFDFKLVDPGFKLSVQQNLALKPHEYFMYAKLRPQIDIMSLQRDLFSAG</sequence>
<evidence type="ECO:0000256" key="5">
    <source>
        <dbReference type="ARBA" id="ARBA00023004"/>
    </source>
</evidence>
<protein>
    <submittedName>
        <fullName evidence="9">Uu.00g109490.m01.CDS01</fullName>
    </submittedName>
</protein>
<organism evidence="9 10">
    <name type="scientific">Anthostomella pinea</name>
    <dbReference type="NCBI Taxonomy" id="933095"/>
    <lineage>
        <taxon>Eukaryota</taxon>
        <taxon>Fungi</taxon>
        <taxon>Dikarya</taxon>
        <taxon>Ascomycota</taxon>
        <taxon>Pezizomycotina</taxon>
        <taxon>Sordariomycetes</taxon>
        <taxon>Xylariomycetidae</taxon>
        <taxon>Xylariales</taxon>
        <taxon>Xylariaceae</taxon>
        <taxon>Anthostomella</taxon>
    </lineage>
</organism>
<dbReference type="InterPro" id="IPR001128">
    <property type="entry name" value="Cyt_P450"/>
</dbReference>
<dbReference type="GO" id="GO:0005506">
    <property type="term" value="F:iron ion binding"/>
    <property type="evidence" value="ECO:0007669"/>
    <property type="project" value="InterPro"/>
</dbReference>
<dbReference type="PRINTS" id="PR00385">
    <property type="entry name" value="P450"/>
</dbReference>
<dbReference type="PRINTS" id="PR00463">
    <property type="entry name" value="EP450I"/>
</dbReference>
<keyword evidence="3 7" id="KW-0479">Metal-binding</keyword>
<comment type="similarity">
    <text evidence="1 8">Belongs to the cytochrome P450 family.</text>
</comment>
<dbReference type="Gene3D" id="1.10.630.10">
    <property type="entry name" value="Cytochrome P450"/>
    <property type="match status" value="1"/>
</dbReference>
<keyword evidence="5 7" id="KW-0408">Iron</keyword>
<keyword evidence="4 8" id="KW-0560">Oxidoreductase</keyword>
<comment type="cofactor">
    <cofactor evidence="7">
        <name>heme</name>
        <dbReference type="ChEBI" id="CHEBI:30413"/>
    </cofactor>
</comment>
<dbReference type="InterPro" id="IPR050196">
    <property type="entry name" value="Cytochrome_P450_Monoox"/>
</dbReference>
<keyword evidence="10" id="KW-1185">Reference proteome</keyword>
<dbReference type="PANTHER" id="PTHR24291:SF50">
    <property type="entry name" value="BIFUNCTIONAL ALBAFLAVENONE MONOOXYGENASE_TERPENE SYNTHASE"/>
    <property type="match status" value="1"/>
</dbReference>
<keyword evidence="2 7" id="KW-0349">Heme</keyword>
<dbReference type="AlphaFoldDB" id="A0AAI8YG70"/>
<evidence type="ECO:0000256" key="4">
    <source>
        <dbReference type="ARBA" id="ARBA00023002"/>
    </source>
</evidence>
<evidence type="ECO:0000256" key="6">
    <source>
        <dbReference type="ARBA" id="ARBA00023033"/>
    </source>
</evidence>
<dbReference type="PANTHER" id="PTHR24291">
    <property type="entry name" value="CYTOCHROME P450 FAMILY 4"/>
    <property type="match status" value="1"/>
</dbReference>
<dbReference type="EMBL" id="CAUWAG010000006">
    <property type="protein sequence ID" value="CAJ2503555.1"/>
    <property type="molecule type" value="Genomic_DNA"/>
</dbReference>
<dbReference type="Pfam" id="PF00067">
    <property type="entry name" value="p450"/>
    <property type="match status" value="1"/>
</dbReference>
<dbReference type="GO" id="GO:0004497">
    <property type="term" value="F:monooxygenase activity"/>
    <property type="evidence" value="ECO:0007669"/>
    <property type="project" value="UniProtKB-KW"/>
</dbReference>
<dbReference type="GO" id="GO:0016705">
    <property type="term" value="F:oxidoreductase activity, acting on paired donors, with incorporation or reduction of molecular oxygen"/>
    <property type="evidence" value="ECO:0007669"/>
    <property type="project" value="InterPro"/>
</dbReference>
<evidence type="ECO:0000256" key="7">
    <source>
        <dbReference type="PIRSR" id="PIRSR602401-1"/>
    </source>
</evidence>
<keyword evidence="6 8" id="KW-0503">Monooxygenase</keyword>
<feature type="binding site" description="axial binding residue" evidence="7">
    <location>
        <position position="290"/>
    </location>
    <ligand>
        <name>heme</name>
        <dbReference type="ChEBI" id="CHEBI:30413"/>
    </ligand>
    <ligandPart>
        <name>Fe</name>
        <dbReference type="ChEBI" id="CHEBI:18248"/>
    </ligandPart>
</feature>
<dbReference type="GO" id="GO:0020037">
    <property type="term" value="F:heme binding"/>
    <property type="evidence" value="ECO:0007669"/>
    <property type="project" value="InterPro"/>
</dbReference>
<name>A0AAI8YG70_9PEZI</name>
<accession>A0AAI8YG70</accession>
<reference evidence="9" key="1">
    <citation type="submission" date="2023-10" db="EMBL/GenBank/DDBJ databases">
        <authorList>
            <person name="Hackl T."/>
        </authorList>
    </citation>
    <scope>NUCLEOTIDE SEQUENCE</scope>
</reference>
<comment type="caution">
    <text evidence="9">The sequence shown here is derived from an EMBL/GenBank/DDBJ whole genome shotgun (WGS) entry which is preliminary data.</text>
</comment>
<evidence type="ECO:0000256" key="2">
    <source>
        <dbReference type="ARBA" id="ARBA00022617"/>
    </source>
</evidence>
<evidence type="ECO:0000313" key="10">
    <source>
        <dbReference type="Proteomes" id="UP001295740"/>
    </source>
</evidence>
<evidence type="ECO:0000256" key="3">
    <source>
        <dbReference type="ARBA" id="ARBA00022723"/>
    </source>
</evidence>
<dbReference type="SUPFAM" id="SSF48264">
    <property type="entry name" value="Cytochrome P450"/>
    <property type="match status" value="1"/>
</dbReference>
<dbReference type="InterPro" id="IPR017972">
    <property type="entry name" value="Cyt_P450_CS"/>
</dbReference>
<evidence type="ECO:0000313" key="9">
    <source>
        <dbReference type="EMBL" id="CAJ2503555.1"/>
    </source>
</evidence>
<proteinExistence type="inferred from homology"/>